<comment type="caution">
    <text evidence="12">The sequence shown here is derived from an EMBL/GenBank/DDBJ whole genome shotgun (WGS) entry which is preliminary data.</text>
</comment>
<keyword evidence="7 10" id="KW-1133">Transmembrane helix</keyword>
<evidence type="ECO:0000256" key="7">
    <source>
        <dbReference type="ARBA" id="ARBA00022989"/>
    </source>
</evidence>
<evidence type="ECO:0000256" key="10">
    <source>
        <dbReference type="SAM" id="Phobius"/>
    </source>
</evidence>
<evidence type="ECO:0000256" key="4">
    <source>
        <dbReference type="ARBA" id="ARBA00022692"/>
    </source>
</evidence>
<evidence type="ECO:0000256" key="2">
    <source>
        <dbReference type="ARBA" id="ARBA00006683"/>
    </source>
</evidence>
<feature type="compositionally biased region" description="Polar residues" evidence="9">
    <location>
        <begin position="518"/>
        <end position="531"/>
    </location>
</feature>
<dbReference type="InterPro" id="IPR027417">
    <property type="entry name" value="P-loop_NTPase"/>
</dbReference>
<accession>A0ABW1IYW7</accession>
<dbReference type="CDD" id="cd05387">
    <property type="entry name" value="BY-kinase"/>
    <property type="match status" value="1"/>
</dbReference>
<dbReference type="Proteomes" id="UP001596302">
    <property type="component" value="Unassembled WGS sequence"/>
</dbReference>
<comment type="similarity">
    <text evidence="2">Belongs to the CpsC/CapA family.</text>
</comment>
<dbReference type="InterPro" id="IPR050445">
    <property type="entry name" value="Bact_polysacc_biosynth/exp"/>
</dbReference>
<evidence type="ECO:0000313" key="12">
    <source>
        <dbReference type="EMBL" id="MFC5993668.1"/>
    </source>
</evidence>
<dbReference type="InterPro" id="IPR005702">
    <property type="entry name" value="Wzc-like_C"/>
</dbReference>
<keyword evidence="13" id="KW-1185">Reference proteome</keyword>
<feature type="compositionally biased region" description="Polar residues" evidence="9">
    <location>
        <begin position="107"/>
        <end position="134"/>
    </location>
</feature>
<reference evidence="13" key="1">
    <citation type="journal article" date="2019" name="Int. J. Syst. Evol. Microbiol.">
        <title>The Global Catalogue of Microorganisms (GCM) 10K type strain sequencing project: providing services to taxonomists for standard genome sequencing and annotation.</title>
        <authorList>
            <consortium name="The Broad Institute Genomics Platform"/>
            <consortium name="The Broad Institute Genome Sequencing Center for Infectious Disease"/>
            <person name="Wu L."/>
            <person name="Ma J."/>
        </authorList>
    </citation>
    <scope>NUCLEOTIDE SEQUENCE [LARGE SCALE GENOMIC DNA]</scope>
    <source>
        <strain evidence="13">CCM 8391</strain>
    </source>
</reference>
<evidence type="ECO:0000256" key="9">
    <source>
        <dbReference type="SAM" id="MobiDB-lite"/>
    </source>
</evidence>
<name>A0ABW1IYW7_9PSEU</name>
<dbReference type="SUPFAM" id="SSF52540">
    <property type="entry name" value="P-loop containing nucleoside triphosphate hydrolases"/>
    <property type="match status" value="1"/>
</dbReference>
<evidence type="ECO:0000256" key="6">
    <source>
        <dbReference type="ARBA" id="ARBA00022840"/>
    </source>
</evidence>
<feature type="transmembrane region" description="Helical" evidence="10">
    <location>
        <begin position="24"/>
        <end position="45"/>
    </location>
</feature>
<dbReference type="Gene3D" id="3.40.50.300">
    <property type="entry name" value="P-loop containing nucleotide triphosphate hydrolases"/>
    <property type="match status" value="1"/>
</dbReference>
<keyword evidence="3" id="KW-1003">Cell membrane</keyword>
<feature type="domain" description="Polysaccharide chain length determinant N-terminal" evidence="11">
    <location>
        <begin position="16"/>
        <end position="85"/>
    </location>
</feature>
<evidence type="ECO:0000313" key="13">
    <source>
        <dbReference type="Proteomes" id="UP001596302"/>
    </source>
</evidence>
<feature type="region of interest" description="Disordered" evidence="9">
    <location>
        <begin position="498"/>
        <end position="543"/>
    </location>
</feature>
<dbReference type="PANTHER" id="PTHR32309:SF31">
    <property type="entry name" value="CAPSULAR EXOPOLYSACCHARIDE FAMILY"/>
    <property type="match status" value="1"/>
</dbReference>
<sequence>MKVEGTEQFRFEPTVFGAVRRYRAMVLAIACLTMIAAVAYSLLVIDVYRAEARVTIPRSSSESQESAQYLDSQVLLLRSPEVAQRAAMIANAELGGDVLTKDDFSGPESSLTITPPASSSPGTHGSHTIAVSFTWPSPGPAQAGANAVLQALDEAHSAAIKAQGDATIARIDRAIADPNNRMQRAELLSQRAQALVNQQVDLARHPTIAWATEPVTPINGNSKLAGATGLLGGVLLGAGVAFARASRRGGFDNALAPAGFYGVPPIGEVRTTERWNLRAARRSPVDPLPMTSDPRSAAAEAFRLVASSVERIRAPEGPGQSIAFVSPVAGAGTGLVVANLALAFAEHGQRVLAVDADPGRGDLTSLLLPGHPSDRESEWVLAGPPVAADRITTSPLNASVAVLGTGPDVPQRPEDTAYSKALEKLIADVKGHYDIILVGGPPLLEIADAGSLLAVTDATVIVLSSRERTRDHLTMRNRLALIGPRLLGYVWVRVQGQLRRGPSRRSDHDTRIPDMPSSPESSHVLQASSHGSGRPEPATRTRR</sequence>
<dbReference type="EMBL" id="JBHSQW010000011">
    <property type="protein sequence ID" value="MFC5993668.1"/>
    <property type="molecule type" value="Genomic_DNA"/>
</dbReference>
<organism evidence="12 13">
    <name type="scientific">Pseudonocardia hispaniensis</name>
    <dbReference type="NCBI Taxonomy" id="904933"/>
    <lineage>
        <taxon>Bacteria</taxon>
        <taxon>Bacillati</taxon>
        <taxon>Actinomycetota</taxon>
        <taxon>Actinomycetes</taxon>
        <taxon>Pseudonocardiales</taxon>
        <taxon>Pseudonocardiaceae</taxon>
        <taxon>Pseudonocardia</taxon>
    </lineage>
</organism>
<evidence type="ECO:0000256" key="1">
    <source>
        <dbReference type="ARBA" id="ARBA00004651"/>
    </source>
</evidence>
<feature type="region of interest" description="Disordered" evidence="9">
    <location>
        <begin position="105"/>
        <end position="134"/>
    </location>
</feature>
<protein>
    <submittedName>
        <fullName evidence="12">AAA family ATPase</fullName>
    </submittedName>
</protein>
<dbReference type="InterPro" id="IPR003856">
    <property type="entry name" value="LPS_length_determ_N"/>
</dbReference>
<proteinExistence type="inferred from homology"/>
<keyword evidence="6" id="KW-0067">ATP-binding</keyword>
<dbReference type="Pfam" id="PF02706">
    <property type="entry name" value="Wzz"/>
    <property type="match status" value="1"/>
</dbReference>
<evidence type="ECO:0000256" key="8">
    <source>
        <dbReference type="ARBA" id="ARBA00023136"/>
    </source>
</evidence>
<keyword evidence="5" id="KW-0547">Nucleotide-binding</keyword>
<keyword evidence="4 10" id="KW-0812">Transmembrane</keyword>
<keyword evidence="8 10" id="KW-0472">Membrane</keyword>
<dbReference type="RefSeq" id="WP_379583497.1">
    <property type="nucleotide sequence ID" value="NZ_JBHSQW010000011.1"/>
</dbReference>
<dbReference type="PANTHER" id="PTHR32309">
    <property type="entry name" value="TYROSINE-PROTEIN KINASE"/>
    <property type="match status" value="1"/>
</dbReference>
<gene>
    <name evidence="12" type="ORF">ACFQE5_05505</name>
</gene>
<evidence type="ECO:0000256" key="3">
    <source>
        <dbReference type="ARBA" id="ARBA00022475"/>
    </source>
</evidence>
<comment type="subcellular location">
    <subcellularLocation>
        <location evidence="1">Cell membrane</location>
        <topology evidence="1">Multi-pass membrane protein</topology>
    </subcellularLocation>
</comment>
<evidence type="ECO:0000259" key="11">
    <source>
        <dbReference type="Pfam" id="PF02706"/>
    </source>
</evidence>
<evidence type="ECO:0000256" key="5">
    <source>
        <dbReference type="ARBA" id="ARBA00022741"/>
    </source>
</evidence>